<dbReference type="OrthoDB" id="122135at2"/>
<keyword evidence="3" id="KW-1185">Reference proteome</keyword>
<sequence>MPNGPPSSFRTRAMPASPFSRSVLRPPHSTGRAAVPVPEGDDETLTAHPKLEKRGFVERRPSPADRRAALVTVTPAGCDAIDTMFPRRLAAEAELLDGLGADRDRVVDALNLLERPFSSGR</sequence>
<dbReference type="EMBL" id="VJZE01000782">
    <property type="protein sequence ID" value="MPY46767.1"/>
    <property type="molecule type" value="Genomic_DNA"/>
</dbReference>
<name>A0A5N8WHS9_9ACTN</name>
<feature type="compositionally biased region" description="Basic and acidic residues" evidence="1">
    <location>
        <begin position="49"/>
        <end position="64"/>
    </location>
</feature>
<accession>A0A5N8WHS9</accession>
<evidence type="ECO:0000313" key="3">
    <source>
        <dbReference type="Proteomes" id="UP000326979"/>
    </source>
</evidence>
<evidence type="ECO:0000256" key="1">
    <source>
        <dbReference type="SAM" id="MobiDB-lite"/>
    </source>
</evidence>
<gene>
    <name evidence="2" type="ORF">FNH04_44800</name>
</gene>
<protein>
    <submittedName>
        <fullName evidence="2">Winged helix-turn-helix transcriptional regulator</fullName>
    </submittedName>
</protein>
<organism evidence="2 3">
    <name type="scientific">Streptomyces phyllanthi</name>
    <dbReference type="NCBI Taxonomy" id="1803180"/>
    <lineage>
        <taxon>Bacteria</taxon>
        <taxon>Bacillati</taxon>
        <taxon>Actinomycetota</taxon>
        <taxon>Actinomycetes</taxon>
        <taxon>Kitasatosporales</taxon>
        <taxon>Streptomycetaceae</taxon>
        <taxon>Streptomyces</taxon>
    </lineage>
</organism>
<dbReference type="Gene3D" id="1.10.10.10">
    <property type="entry name" value="Winged helix-like DNA-binding domain superfamily/Winged helix DNA-binding domain"/>
    <property type="match status" value="1"/>
</dbReference>
<feature type="region of interest" description="Disordered" evidence="1">
    <location>
        <begin position="1"/>
        <end position="64"/>
    </location>
</feature>
<feature type="compositionally biased region" description="Polar residues" evidence="1">
    <location>
        <begin position="1"/>
        <end position="10"/>
    </location>
</feature>
<dbReference type="SUPFAM" id="SSF46785">
    <property type="entry name" value="Winged helix' DNA-binding domain"/>
    <property type="match status" value="1"/>
</dbReference>
<dbReference type="InterPro" id="IPR036388">
    <property type="entry name" value="WH-like_DNA-bd_sf"/>
</dbReference>
<dbReference type="Proteomes" id="UP000326979">
    <property type="component" value="Unassembled WGS sequence"/>
</dbReference>
<dbReference type="InterPro" id="IPR036390">
    <property type="entry name" value="WH_DNA-bd_sf"/>
</dbReference>
<evidence type="ECO:0000313" key="2">
    <source>
        <dbReference type="EMBL" id="MPY46767.1"/>
    </source>
</evidence>
<proteinExistence type="predicted"/>
<comment type="caution">
    <text evidence="2">The sequence shown here is derived from an EMBL/GenBank/DDBJ whole genome shotgun (WGS) entry which is preliminary data.</text>
</comment>
<reference evidence="2 3" key="1">
    <citation type="submission" date="2019-07" db="EMBL/GenBank/DDBJ databases">
        <title>New species of Amycolatopsis and Streptomyces.</title>
        <authorList>
            <person name="Duangmal K."/>
            <person name="Teo W.F.A."/>
            <person name="Lipun K."/>
        </authorList>
    </citation>
    <scope>NUCLEOTIDE SEQUENCE [LARGE SCALE GENOMIC DNA]</scope>
    <source>
        <strain evidence="2 3">TISTR 2346</strain>
    </source>
</reference>
<dbReference type="AlphaFoldDB" id="A0A5N8WHS9"/>